<dbReference type="Gene3D" id="1.25.40.10">
    <property type="entry name" value="Tetratricopeptide repeat domain"/>
    <property type="match status" value="1"/>
</dbReference>
<dbReference type="RefSeq" id="WP_052881828.1">
    <property type="nucleotide sequence ID" value="NZ_CP010904.1"/>
</dbReference>
<gene>
    <name evidence="2" type="ORF">L21SP4_01251</name>
</gene>
<reference evidence="2 3" key="2">
    <citation type="journal article" date="2016" name="ISME J.">
        <title>Characterization of the first cultured representative of Verrucomicrobia subdivision 5 indicates the proposal of a novel phylum.</title>
        <authorList>
            <person name="Spring S."/>
            <person name="Bunk B."/>
            <person name="Sproer C."/>
            <person name="Schumann P."/>
            <person name="Rohde M."/>
            <person name="Tindall B.J."/>
            <person name="Klenk H.P."/>
        </authorList>
    </citation>
    <scope>NUCLEOTIDE SEQUENCE [LARGE SCALE GENOMIC DNA]</scope>
    <source>
        <strain evidence="2 3">L21-Fru-AB</strain>
    </source>
</reference>
<keyword evidence="3" id="KW-1185">Reference proteome</keyword>
<dbReference type="KEGG" id="vbl:L21SP4_01251"/>
<dbReference type="Gene3D" id="1.50.10.10">
    <property type="match status" value="1"/>
</dbReference>
<dbReference type="OrthoDB" id="7185608at2"/>
<accession>A0A0G3EK31</accession>
<evidence type="ECO:0000313" key="2">
    <source>
        <dbReference type="EMBL" id="AKJ64499.1"/>
    </source>
</evidence>
<dbReference type="Proteomes" id="UP000035268">
    <property type="component" value="Chromosome"/>
</dbReference>
<dbReference type="GO" id="GO:0005975">
    <property type="term" value="P:carbohydrate metabolic process"/>
    <property type="evidence" value="ECO:0007669"/>
    <property type="project" value="InterPro"/>
</dbReference>
<dbReference type="AlphaFoldDB" id="A0A0G3EK31"/>
<feature type="region of interest" description="Disordered" evidence="1">
    <location>
        <begin position="26"/>
        <end position="46"/>
    </location>
</feature>
<dbReference type="InterPro" id="IPR011990">
    <property type="entry name" value="TPR-like_helical_dom_sf"/>
</dbReference>
<reference evidence="3" key="1">
    <citation type="submission" date="2015-02" db="EMBL/GenBank/DDBJ databases">
        <title>Description and complete genome sequence of the first cultured representative of the subdivision 5 of the Verrucomicrobia phylum.</title>
        <authorList>
            <person name="Spring S."/>
            <person name="Bunk B."/>
            <person name="Sproer C."/>
            <person name="Klenk H.-P."/>
        </authorList>
    </citation>
    <scope>NUCLEOTIDE SEQUENCE [LARGE SCALE GENOMIC DNA]</scope>
    <source>
        <strain evidence="3">L21-Fru-AB</strain>
    </source>
</reference>
<proteinExistence type="predicted"/>
<dbReference type="SUPFAM" id="SSF48452">
    <property type="entry name" value="TPR-like"/>
    <property type="match status" value="1"/>
</dbReference>
<sequence length="718" mass="80439">MTEATHELFEGWTAIPALPWRGGWPLQAPADSRNESRAGDETPLLTATGERRFMLPETGEAASFGLGPSARRYRYVRYLADTIILTRSRESARRPVFIRHAAPGVVRISAPSGIDLDPLPPETWATGCQDGGRGTEWVLARDPQADTDALLARFGARPEMAPVRGALSALLDQDEEEAAWTSIASESALARLRPPCESLPGTWSVSPEYTEPTFSLNELYPLTRAWLHLDTDVAVSLMHTALSLQRSDGYLPARARPDGVREEVTAPYPLVARAYERVWRATRDPGRLQRDLPRLNRYVQWQIRHFLPPGTQRPRWQAAGEMIHPARFEQESSSAELAALLLGEIEAVLRLHEERAGAPAPAMITDAGKKLEQMIETDFWDDTDHVYSRVFTKDEAIRREGFHTIAPALNRHLEDARRAILTARIPETPFFPARTVGGESLFARTGEEQATPALYTLLTADMARLDPGGRLQTVYHTHSRRLLRGWYGAAFRRHWKSAPGHLIPFLGPSQAAFVLDAAAEETAVRGGGRPLRGLRRFLRRNRIDVYDAAIIAVLITGIAAVHHFNRAAREPLSPDTIIGEARSAYRQGRFRSALTSCRELLSHPDLAPGSTERLEARLISANMALLSGAHETAQTGYERLREQDPDHPAFLLGLAMSRHRDSRYEAAKPLYREFLLYFGELFPGAAEWIRRMEDTGAEHLSRYYMKKIFETGIMELEP</sequence>
<evidence type="ECO:0000256" key="1">
    <source>
        <dbReference type="SAM" id="MobiDB-lite"/>
    </source>
</evidence>
<dbReference type="STRING" id="1307763.L21SP4_01251"/>
<organism evidence="2 3">
    <name type="scientific">Kiritimatiella glycovorans</name>
    <dbReference type="NCBI Taxonomy" id="1307763"/>
    <lineage>
        <taxon>Bacteria</taxon>
        <taxon>Pseudomonadati</taxon>
        <taxon>Kiritimatiellota</taxon>
        <taxon>Kiritimatiellia</taxon>
        <taxon>Kiritimatiellales</taxon>
        <taxon>Kiritimatiellaceae</taxon>
        <taxon>Kiritimatiella</taxon>
    </lineage>
</organism>
<dbReference type="SUPFAM" id="SSF48208">
    <property type="entry name" value="Six-hairpin glycosidases"/>
    <property type="match status" value="1"/>
</dbReference>
<protein>
    <submittedName>
        <fullName evidence="2">Uncharacterized protein</fullName>
    </submittedName>
</protein>
<evidence type="ECO:0000313" key="3">
    <source>
        <dbReference type="Proteomes" id="UP000035268"/>
    </source>
</evidence>
<dbReference type="InterPro" id="IPR008928">
    <property type="entry name" value="6-hairpin_glycosidase_sf"/>
</dbReference>
<name>A0A0G3EK31_9BACT</name>
<dbReference type="InterPro" id="IPR012341">
    <property type="entry name" value="6hp_glycosidase-like_sf"/>
</dbReference>
<dbReference type="EMBL" id="CP010904">
    <property type="protein sequence ID" value="AKJ64499.1"/>
    <property type="molecule type" value="Genomic_DNA"/>
</dbReference>